<evidence type="ECO:0000313" key="2">
    <source>
        <dbReference type="Proteomes" id="UP000179047"/>
    </source>
</evidence>
<dbReference type="Gene3D" id="2.120.10.30">
    <property type="entry name" value="TolB, C-terminal domain"/>
    <property type="match status" value="1"/>
</dbReference>
<dbReference type="InterPro" id="IPR011042">
    <property type="entry name" value="6-blade_b-propeller_TolB-like"/>
</dbReference>
<evidence type="ECO:0000313" key="1">
    <source>
        <dbReference type="EMBL" id="OGN29794.1"/>
    </source>
</evidence>
<name>A0A1F8GWL8_9BACT</name>
<dbReference type="SUPFAM" id="SSF82171">
    <property type="entry name" value="DPP6 N-terminal domain-like"/>
    <property type="match status" value="1"/>
</dbReference>
<comment type="caution">
    <text evidence="1">The sequence shown here is derived from an EMBL/GenBank/DDBJ whole genome shotgun (WGS) entry which is preliminary data.</text>
</comment>
<accession>A0A1F8GWL8</accession>
<dbReference type="Proteomes" id="UP000179047">
    <property type="component" value="Unassembled WGS sequence"/>
</dbReference>
<dbReference type="AlphaFoldDB" id="A0A1F8GWL8"/>
<proteinExistence type="predicted"/>
<dbReference type="STRING" id="1802701.A3A33_00675"/>
<protein>
    <recommendedName>
        <fullName evidence="3">Dipeptidylpeptidase IV N-terminal domain-containing protein</fullName>
    </recommendedName>
</protein>
<evidence type="ECO:0008006" key="3">
    <source>
        <dbReference type="Google" id="ProtNLM"/>
    </source>
</evidence>
<dbReference type="EMBL" id="MGKP01000002">
    <property type="protein sequence ID" value="OGN29794.1"/>
    <property type="molecule type" value="Genomic_DNA"/>
</dbReference>
<reference evidence="1 2" key="1">
    <citation type="journal article" date="2016" name="Nat. Commun.">
        <title>Thousands of microbial genomes shed light on interconnected biogeochemical processes in an aquifer system.</title>
        <authorList>
            <person name="Anantharaman K."/>
            <person name="Brown C.T."/>
            <person name="Hug L.A."/>
            <person name="Sharon I."/>
            <person name="Castelle C.J."/>
            <person name="Probst A.J."/>
            <person name="Thomas B.C."/>
            <person name="Singh A."/>
            <person name="Wilkins M.J."/>
            <person name="Karaoz U."/>
            <person name="Brodie E.L."/>
            <person name="Williams K.H."/>
            <person name="Hubbard S.S."/>
            <person name="Banfield J.F."/>
        </authorList>
    </citation>
    <scope>NUCLEOTIDE SEQUENCE [LARGE SCALE GENOMIC DNA]</scope>
</reference>
<gene>
    <name evidence="1" type="ORF">A3A33_00675</name>
</gene>
<organism evidence="1 2">
    <name type="scientific">Candidatus Yanofskybacteria bacterium RIFCSPLOWO2_01_FULL_49_25</name>
    <dbReference type="NCBI Taxonomy" id="1802701"/>
    <lineage>
        <taxon>Bacteria</taxon>
        <taxon>Candidatus Yanofskyibacteriota</taxon>
    </lineage>
</organism>
<sequence>MGKYFALFFGIIFVGLVAFLLVFLLPRGATSVTDQQALIDSAIRTRFSEPVAISAKNQTAQTGLEQISLGGGSFPKFISLRDEVRYYNSRTGEVRTRSLVGDKKNSVLATIKPNAYGISWSPDGTKLIAQYQAGSVYYNLATGASKKYDATIHNPVFSLTDDTIAYVHFDAKSGDGSVSIADPLMKSFKDILATRSPNWKISWIAPHLLELLSPPGNAQTVRTIATLDTQTKWLDSIAQAYGPVDTVWSPSLGRLIYSYQAGGKTIVYRVDRATGVGSELKIGIDASKCVWSSETELYCGIPQNESGDVLSKISLETSPAVVTPLDVPRGTAAANMAQMIWDDRHASLIYKDLKDGNLYLFRPTR</sequence>